<evidence type="ECO:0000256" key="8">
    <source>
        <dbReference type="ARBA" id="ARBA00039077"/>
    </source>
</evidence>
<evidence type="ECO:0000256" key="5">
    <source>
        <dbReference type="ARBA" id="ARBA00023002"/>
    </source>
</evidence>
<dbReference type="PANTHER" id="PTHR15944:SF3">
    <property type="entry name" value="PRENYLCYSTEINE OXIDASE 1"/>
    <property type="match status" value="1"/>
</dbReference>
<keyword evidence="16" id="KW-1185">Reference proteome</keyword>
<dbReference type="PANTHER" id="PTHR15944">
    <property type="entry name" value="FARNESYLCYSTEINE LYASE"/>
    <property type="match status" value="1"/>
</dbReference>
<comment type="function">
    <text evidence="10">Prenylcysteine oxidase that cleaves the thioether bond of prenyl-L-cysteines, such as farnesylcysteine and geranylgeranylcysteine. Only active against free prenylcysteines and not prenylcysteine residues within prenylated proteins or peptides. Involved in the final step in the degradation of prenylated proteins, by degrading prenylcysteines after the protein has been degraded.</text>
</comment>
<comment type="catalytic activity">
    <reaction evidence="13">
        <text>[(2E,6E,10E)-geranylgeranyl]-L-cysteine + O2 + H2O = (2E,6E,10E)-geranylgeranial + L-cysteine + H2O2</text>
        <dbReference type="Rhea" id="RHEA:70407"/>
        <dbReference type="ChEBI" id="CHEBI:15377"/>
        <dbReference type="ChEBI" id="CHEBI:15379"/>
        <dbReference type="ChEBI" id="CHEBI:16240"/>
        <dbReference type="ChEBI" id="CHEBI:35235"/>
        <dbReference type="ChEBI" id="CHEBI:189549"/>
        <dbReference type="ChEBI" id="CHEBI:189554"/>
        <dbReference type="EC" id="1.8.3.5"/>
    </reaction>
    <physiologicalReaction direction="left-to-right" evidence="13">
        <dbReference type="Rhea" id="RHEA:70408"/>
    </physiologicalReaction>
</comment>
<gene>
    <name evidence="15" type="ORF">SPARVUS_LOCUS410898</name>
</gene>
<keyword evidence="4" id="KW-0274">FAD</keyword>
<protein>
    <recommendedName>
        <fullName evidence="9">Prenylcysteine oxidase 1</fullName>
        <ecNumber evidence="8">1.8.3.5</ecNumber>
    </recommendedName>
</protein>
<evidence type="ECO:0000313" key="15">
    <source>
        <dbReference type="EMBL" id="CAI9533573.1"/>
    </source>
</evidence>
<evidence type="ECO:0000259" key="14">
    <source>
        <dbReference type="Pfam" id="PF07156"/>
    </source>
</evidence>
<dbReference type="InterPro" id="IPR010795">
    <property type="entry name" value="Prenylcys_lyase"/>
</dbReference>
<keyword evidence="7" id="KW-0458">Lysosome</keyword>
<name>A0ABN9AIK4_9NEOB</name>
<comment type="cofactor">
    <cofactor evidence="1">
        <name>FAD</name>
        <dbReference type="ChEBI" id="CHEBI:57692"/>
    </cofactor>
</comment>
<keyword evidence="5" id="KW-0560">Oxidoreductase</keyword>
<comment type="caution">
    <text evidence="15">The sequence shown here is derived from an EMBL/GenBank/DDBJ whole genome shotgun (WGS) entry which is preliminary data.</text>
</comment>
<sequence length="385" mass="43732">MGTILFFQESEWYLINLIKKLWYYGLNFLRKYMWAEDLMDKFMRIYRYQKFDYSFSTTESLLYAMGGDDFTSMLNMTIDEVMQKSGFTKKFIDDMVVPAMRFNYGQGVDVNGFVGAISYAWTDSGLWAVAGGNKLVCSGLLHAAKAQLIQGTVTSVQEKVHSTKPGNTVKLYEISYVTDKGPGLDLYDIVVIATPLNKNLGNIEFVGFDPPIEALYGPYQQMVVTFVHGRINTSYFGCSKPCHFPLSDVLTTYNPKLFIHSISAVSPANPVPESDTSKASGLRVWKIFSPEVLTDEQLHQLFESYDAVKVRNWLAYPRYSPPEKIPPIELHRSIYYVDGIEWAASAIEMCVIAAKNVALLSHHQWYGKNDHIDQQDLAERLKSEL</sequence>
<dbReference type="Proteomes" id="UP001162483">
    <property type="component" value="Unassembled WGS sequence"/>
</dbReference>
<keyword evidence="6" id="KW-0325">Glycoprotein</keyword>
<dbReference type="Pfam" id="PF07156">
    <property type="entry name" value="Prenylcys_lyase"/>
    <property type="match status" value="1"/>
</dbReference>
<keyword evidence="3" id="KW-0285">Flavoprotein</keyword>
<evidence type="ECO:0000256" key="3">
    <source>
        <dbReference type="ARBA" id="ARBA00022630"/>
    </source>
</evidence>
<evidence type="ECO:0000256" key="6">
    <source>
        <dbReference type="ARBA" id="ARBA00023180"/>
    </source>
</evidence>
<organism evidence="15 16">
    <name type="scientific">Staurois parvus</name>
    <dbReference type="NCBI Taxonomy" id="386267"/>
    <lineage>
        <taxon>Eukaryota</taxon>
        <taxon>Metazoa</taxon>
        <taxon>Chordata</taxon>
        <taxon>Craniata</taxon>
        <taxon>Vertebrata</taxon>
        <taxon>Euteleostomi</taxon>
        <taxon>Amphibia</taxon>
        <taxon>Batrachia</taxon>
        <taxon>Anura</taxon>
        <taxon>Neobatrachia</taxon>
        <taxon>Ranoidea</taxon>
        <taxon>Ranidae</taxon>
        <taxon>Staurois</taxon>
    </lineage>
</organism>
<evidence type="ECO:0000256" key="1">
    <source>
        <dbReference type="ARBA" id="ARBA00001974"/>
    </source>
</evidence>
<comment type="catalytic activity">
    <reaction evidence="12">
        <text>an S-polyprenyl-L-cysteine + O2 + H2O = a polyprenal + L-cysteine + H2O2</text>
        <dbReference type="Rhea" id="RHEA:53892"/>
        <dbReference type="Rhea" id="RHEA-COMP:13675"/>
        <dbReference type="Rhea" id="RHEA-COMP:13676"/>
        <dbReference type="ChEBI" id="CHEBI:15377"/>
        <dbReference type="ChEBI" id="CHEBI:15379"/>
        <dbReference type="ChEBI" id="CHEBI:16240"/>
        <dbReference type="ChEBI" id="CHEBI:35235"/>
        <dbReference type="ChEBI" id="CHEBI:137934"/>
        <dbReference type="ChEBI" id="CHEBI:137935"/>
        <dbReference type="EC" id="1.8.3.5"/>
    </reaction>
    <physiologicalReaction direction="left-to-right" evidence="12">
        <dbReference type="Rhea" id="RHEA:53893"/>
    </physiologicalReaction>
</comment>
<feature type="domain" description="Prenylcysteine lyase" evidence="14">
    <location>
        <begin position="7"/>
        <end position="374"/>
    </location>
</feature>
<evidence type="ECO:0000256" key="9">
    <source>
        <dbReference type="ARBA" id="ARBA00040608"/>
    </source>
</evidence>
<dbReference type="InterPro" id="IPR017046">
    <property type="entry name" value="Prenylcysteine_Oxase1"/>
</dbReference>
<evidence type="ECO:0000256" key="2">
    <source>
        <dbReference type="ARBA" id="ARBA00004371"/>
    </source>
</evidence>
<comment type="catalytic activity">
    <reaction evidence="11">
        <text>S-(2E,6E)-farnesyl-L-cysteine + O2 + H2O = (2E,6E)-farnesal + L-cysteine + H2O2</text>
        <dbReference type="Rhea" id="RHEA:30231"/>
        <dbReference type="ChEBI" id="CHEBI:15377"/>
        <dbReference type="ChEBI" id="CHEBI:15379"/>
        <dbReference type="ChEBI" id="CHEBI:15894"/>
        <dbReference type="ChEBI" id="CHEBI:16240"/>
        <dbReference type="ChEBI" id="CHEBI:35235"/>
        <dbReference type="ChEBI" id="CHEBI:62141"/>
        <dbReference type="EC" id="1.8.3.5"/>
    </reaction>
    <physiologicalReaction direction="left-to-right" evidence="11">
        <dbReference type="Rhea" id="RHEA:30232"/>
    </physiologicalReaction>
</comment>
<evidence type="ECO:0000313" key="16">
    <source>
        <dbReference type="Proteomes" id="UP001162483"/>
    </source>
</evidence>
<dbReference type="EMBL" id="CATNWA010000142">
    <property type="protein sequence ID" value="CAI9533573.1"/>
    <property type="molecule type" value="Genomic_DNA"/>
</dbReference>
<evidence type="ECO:0000256" key="12">
    <source>
        <dbReference type="ARBA" id="ARBA00048495"/>
    </source>
</evidence>
<evidence type="ECO:0000256" key="13">
    <source>
        <dbReference type="ARBA" id="ARBA00049343"/>
    </source>
</evidence>
<evidence type="ECO:0000256" key="10">
    <source>
        <dbReference type="ARBA" id="ARBA00045287"/>
    </source>
</evidence>
<comment type="subcellular location">
    <subcellularLocation>
        <location evidence="2">Lysosome</location>
    </subcellularLocation>
</comment>
<accession>A0ABN9AIK4</accession>
<evidence type="ECO:0000256" key="4">
    <source>
        <dbReference type="ARBA" id="ARBA00022827"/>
    </source>
</evidence>
<dbReference type="EC" id="1.8.3.5" evidence="8"/>
<evidence type="ECO:0000256" key="11">
    <source>
        <dbReference type="ARBA" id="ARBA00047616"/>
    </source>
</evidence>
<proteinExistence type="predicted"/>
<evidence type="ECO:0000256" key="7">
    <source>
        <dbReference type="ARBA" id="ARBA00023228"/>
    </source>
</evidence>
<reference evidence="15" key="1">
    <citation type="submission" date="2023-05" db="EMBL/GenBank/DDBJ databases">
        <authorList>
            <person name="Stuckert A."/>
        </authorList>
    </citation>
    <scope>NUCLEOTIDE SEQUENCE</scope>
</reference>